<dbReference type="PRINTS" id="PR00421">
    <property type="entry name" value="THIOREDOXIN"/>
</dbReference>
<dbReference type="PROSITE" id="PS51352">
    <property type="entry name" value="THIOREDOXIN_2"/>
    <property type="match status" value="1"/>
</dbReference>
<protein>
    <recommendedName>
        <fullName evidence="2 7">Thioredoxin</fullName>
    </recommendedName>
</protein>
<evidence type="ECO:0000256" key="6">
    <source>
        <dbReference type="ARBA" id="ARBA00023284"/>
    </source>
</evidence>
<dbReference type="GO" id="GO:0005829">
    <property type="term" value="C:cytosol"/>
    <property type="evidence" value="ECO:0007669"/>
    <property type="project" value="TreeGrafter"/>
</dbReference>
<dbReference type="PIRSF" id="PIRSF000077">
    <property type="entry name" value="Thioredoxin"/>
    <property type="match status" value="1"/>
</dbReference>
<evidence type="ECO:0000256" key="9">
    <source>
        <dbReference type="PIRSR" id="PIRSR000077-1"/>
    </source>
</evidence>
<evidence type="ECO:0000256" key="8">
    <source>
        <dbReference type="PIRNR" id="PIRNR000077"/>
    </source>
</evidence>
<feature type="site" description="Contributes to redox potential value" evidence="9">
    <location>
        <position position="32"/>
    </location>
</feature>
<evidence type="ECO:0000259" key="11">
    <source>
        <dbReference type="PROSITE" id="PS51352"/>
    </source>
</evidence>
<evidence type="ECO:0000313" key="12">
    <source>
        <dbReference type="EMBL" id="SIS99804.1"/>
    </source>
</evidence>
<gene>
    <name evidence="12" type="ORF">SAMN05421799_10948</name>
</gene>
<dbReference type="Gene3D" id="3.40.30.10">
    <property type="entry name" value="Glutaredoxin"/>
    <property type="match status" value="1"/>
</dbReference>
<evidence type="ECO:0000313" key="13">
    <source>
        <dbReference type="Proteomes" id="UP000186156"/>
    </source>
</evidence>
<dbReference type="GO" id="GO:0045454">
    <property type="term" value="P:cell redox homeostasis"/>
    <property type="evidence" value="ECO:0007669"/>
    <property type="project" value="TreeGrafter"/>
</dbReference>
<dbReference type="FunFam" id="3.40.30.10:FF:000001">
    <property type="entry name" value="Thioredoxin"/>
    <property type="match status" value="1"/>
</dbReference>
<dbReference type="Proteomes" id="UP000186156">
    <property type="component" value="Unassembled WGS sequence"/>
</dbReference>
<keyword evidence="3" id="KW-0813">Transport</keyword>
<sequence length="113" mass="12347">MATVNLTERSFAALLRDASLPVLVDFWAPWCGPCRLMGPVVEAVARACTGELIVGKLNVDDAPRVAETYRVMSIPTLMLFREGVVVLRLQGLKPKHEVLAALKTVCNVGRDVE</sequence>
<evidence type="ECO:0000256" key="4">
    <source>
        <dbReference type="ARBA" id="ARBA00022982"/>
    </source>
</evidence>
<dbReference type="CDD" id="cd02947">
    <property type="entry name" value="TRX_family"/>
    <property type="match status" value="1"/>
</dbReference>
<proteinExistence type="inferred from homology"/>
<evidence type="ECO:0000256" key="2">
    <source>
        <dbReference type="ARBA" id="ARBA00020570"/>
    </source>
</evidence>
<dbReference type="InterPro" id="IPR013766">
    <property type="entry name" value="Thioredoxin_domain"/>
</dbReference>
<dbReference type="PANTHER" id="PTHR45663:SF11">
    <property type="entry name" value="GEO12009P1"/>
    <property type="match status" value="1"/>
</dbReference>
<evidence type="ECO:0000256" key="7">
    <source>
        <dbReference type="NCBIfam" id="TIGR01068"/>
    </source>
</evidence>
<feature type="active site" description="Nucleophile" evidence="9">
    <location>
        <position position="31"/>
    </location>
</feature>
<dbReference type="NCBIfam" id="TIGR01068">
    <property type="entry name" value="thioredoxin"/>
    <property type="match status" value="1"/>
</dbReference>
<dbReference type="SUPFAM" id="SSF52833">
    <property type="entry name" value="Thioredoxin-like"/>
    <property type="match status" value="1"/>
</dbReference>
<reference evidence="13" key="1">
    <citation type="submission" date="2017-01" db="EMBL/GenBank/DDBJ databases">
        <authorList>
            <person name="Varghese N."/>
            <person name="Submissions S."/>
        </authorList>
    </citation>
    <scope>NUCLEOTIDE SEQUENCE [LARGE SCALE GENOMIC DNA]</scope>
    <source>
        <strain evidence="13">DSM 16176</strain>
    </source>
</reference>
<keyword evidence="6 10" id="KW-0676">Redox-active center</keyword>
<evidence type="ECO:0000256" key="3">
    <source>
        <dbReference type="ARBA" id="ARBA00022448"/>
    </source>
</evidence>
<dbReference type="Pfam" id="PF00085">
    <property type="entry name" value="Thioredoxin"/>
    <property type="match status" value="1"/>
</dbReference>
<evidence type="ECO:0000256" key="10">
    <source>
        <dbReference type="PIRSR" id="PIRSR000077-4"/>
    </source>
</evidence>
<comment type="similarity">
    <text evidence="1 8">Belongs to the thioredoxin family.</text>
</comment>
<feature type="site" description="Deprotonates C-terminal active site Cys" evidence="9">
    <location>
        <position position="25"/>
    </location>
</feature>
<feature type="active site" description="Nucleophile" evidence="9">
    <location>
        <position position="34"/>
    </location>
</feature>
<dbReference type="AlphaFoldDB" id="A0A1N7NN66"/>
<dbReference type="PANTHER" id="PTHR45663">
    <property type="entry name" value="GEO12009P1"/>
    <property type="match status" value="1"/>
</dbReference>
<accession>A0A1N7NN66</accession>
<dbReference type="PROSITE" id="PS00194">
    <property type="entry name" value="THIOREDOXIN_1"/>
    <property type="match status" value="1"/>
</dbReference>
<dbReference type="EMBL" id="FTOO01000009">
    <property type="protein sequence ID" value="SIS99804.1"/>
    <property type="molecule type" value="Genomic_DNA"/>
</dbReference>
<dbReference type="STRING" id="252246.SAMN05421799_10948"/>
<organism evidence="12 13">
    <name type="scientific">Alicyclobacillus vulcanalis</name>
    <dbReference type="NCBI Taxonomy" id="252246"/>
    <lineage>
        <taxon>Bacteria</taxon>
        <taxon>Bacillati</taxon>
        <taxon>Bacillota</taxon>
        <taxon>Bacilli</taxon>
        <taxon>Bacillales</taxon>
        <taxon>Alicyclobacillaceae</taxon>
        <taxon>Alicyclobacillus</taxon>
    </lineage>
</organism>
<dbReference type="RefSeq" id="WP_076347946.1">
    <property type="nucleotide sequence ID" value="NZ_FTOO01000009.1"/>
</dbReference>
<keyword evidence="5 10" id="KW-1015">Disulfide bond</keyword>
<dbReference type="OrthoDB" id="9790390at2"/>
<dbReference type="InterPro" id="IPR036249">
    <property type="entry name" value="Thioredoxin-like_sf"/>
</dbReference>
<dbReference type="InterPro" id="IPR005746">
    <property type="entry name" value="Thioredoxin"/>
</dbReference>
<evidence type="ECO:0000256" key="1">
    <source>
        <dbReference type="ARBA" id="ARBA00008987"/>
    </source>
</evidence>
<keyword evidence="4" id="KW-0249">Electron transport</keyword>
<feature type="disulfide bond" description="Redox-active" evidence="10">
    <location>
        <begin position="31"/>
        <end position="34"/>
    </location>
</feature>
<dbReference type="GO" id="GO:0015035">
    <property type="term" value="F:protein-disulfide reductase activity"/>
    <property type="evidence" value="ECO:0007669"/>
    <property type="project" value="UniProtKB-UniRule"/>
</dbReference>
<evidence type="ECO:0000256" key="5">
    <source>
        <dbReference type="ARBA" id="ARBA00023157"/>
    </source>
</evidence>
<feature type="domain" description="Thioredoxin" evidence="11">
    <location>
        <begin position="1"/>
        <end position="107"/>
    </location>
</feature>
<name>A0A1N7NN66_9BACL</name>
<dbReference type="InterPro" id="IPR017937">
    <property type="entry name" value="Thioredoxin_CS"/>
</dbReference>
<feature type="site" description="Contributes to redox potential value" evidence="9">
    <location>
        <position position="33"/>
    </location>
</feature>
<keyword evidence="13" id="KW-1185">Reference proteome</keyword>